<comment type="caution">
    <text evidence="3">The sequence shown here is derived from an EMBL/GenBank/DDBJ whole genome shotgun (WGS) entry which is preliminary data.</text>
</comment>
<dbReference type="Pfam" id="PF01476">
    <property type="entry name" value="LysM"/>
    <property type="match status" value="1"/>
</dbReference>
<proteinExistence type="predicted"/>
<reference evidence="4" key="1">
    <citation type="journal article" date="2019" name="Int. J. Syst. Evol. Microbiol.">
        <title>The Global Catalogue of Microorganisms (GCM) 10K type strain sequencing project: providing services to taxonomists for standard genome sequencing and annotation.</title>
        <authorList>
            <consortium name="The Broad Institute Genomics Platform"/>
            <consortium name="The Broad Institute Genome Sequencing Center for Infectious Disease"/>
            <person name="Wu L."/>
            <person name="Ma J."/>
        </authorList>
    </citation>
    <scope>NUCLEOTIDE SEQUENCE [LARGE SCALE GENOMIC DNA]</scope>
    <source>
        <strain evidence="4">JCM 16673</strain>
    </source>
</reference>
<feature type="domain" description="LysM" evidence="2">
    <location>
        <begin position="41"/>
        <end position="90"/>
    </location>
</feature>
<feature type="signal peptide" evidence="1">
    <location>
        <begin position="1"/>
        <end position="28"/>
    </location>
</feature>
<dbReference type="InterPro" id="IPR052196">
    <property type="entry name" value="Bact_Kbp"/>
</dbReference>
<dbReference type="PANTHER" id="PTHR34700:SF4">
    <property type="entry name" value="PHAGE-LIKE ELEMENT PBSX PROTEIN XKDP"/>
    <property type="match status" value="1"/>
</dbReference>
<evidence type="ECO:0000259" key="2">
    <source>
        <dbReference type="PROSITE" id="PS51782"/>
    </source>
</evidence>
<dbReference type="Gene3D" id="3.10.350.10">
    <property type="entry name" value="LysM domain"/>
    <property type="match status" value="1"/>
</dbReference>
<name>A0ABP7T436_9BURK</name>
<organism evidence="3 4">
    <name type="scientific">Actimicrobium antarcticum</name>
    <dbReference type="NCBI Taxonomy" id="1051899"/>
    <lineage>
        <taxon>Bacteria</taxon>
        <taxon>Pseudomonadati</taxon>
        <taxon>Pseudomonadota</taxon>
        <taxon>Betaproteobacteria</taxon>
        <taxon>Burkholderiales</taxon>
        <taxon>Oxalobacteraceae</taxon>
        <taxon>Actimicrobium</taxon>
    </lineage>
</organism>
<feature type="chain" id="PRO_5045987400" evidence="1">
    <location>
        <begin position="29"/>
        <end position="361"/>
    </location>
</feature>
<dbReference type="CDD" id="cd00118">
    <property type="entry name" value="LysM"/>
    <property type="match status" value="1"/>
</dbReference>
<evidence type="ECO:0000313" key="4">
    <source>
        <dbReference type="Proteomes" id="UP001501353"/>
    </source>
</evidence>
<dbReference type="Proteomes" id="UP001501353">
    <property type="component" value="Unassembled WGS sequence"/>
</dbReference>
<keyword evidence="4" id="KW-1185">Reference proteome</keyword>
<protein>
    <submittedName>
        <fullName evidence="3">LysM peptidoglycan-binding domain-containing protein</fullName>
    </submittedName>
</protein>
<dbReference type="PROSITE" id="PS51782">
    <property type="entry name" value="LYSM"/>
    <property type="match status" value="1"/>
</dbReference>
<sequence length="361" mass="39537">MKKFSTAALCLAFATAAFSLTVSSHAQAASARCEFLANAPDSHLVVRGDTLWDISGKFLQHPWCWPQVWDMNRDQIRNPHWIYPGQTVYFDRINRRLRLGSPSGSPGDTPTIRVSPGMRIQGLGNAAIPAIPSNVIEPFLSQPLIIEENELQGTPRIVAAQEGHVFLGKNDKAYVRGDLKDDTAFQVFRPGLPLKDPETKQIIGYEAVYLGNVKLVQADKSGGASAHVFNVVSTKQEMGVGDRLLPVPPTPILNYVPHPPEQPVDARIVSIYGGVTHAGQNQLVTINRGKRDGIDIGTVLQLSRFGETIIDKTDGKKEKIKLPDTEYGTVFVFRVFNGISYALVMQVSDSVQIGDVAKSPE</sequence>
<dbReference type="SUPFAM" id="SSF54106">
    <property type="entry name" value="LysM domain"/>
    <property type="match status" value="1"/>
</dbReference>
<dbReference type="InterPro" id="IPR036779">
    <property type="entry name" value="LysM_dom_sf"/>
</dbReference>
<gene>
    <name evidence="3" type="ORF">GCM10022212_16770</name>
</gene>
<accession>A0ABP7T436</accession>
<keyword evidence="1" id="KW-0732">Signal</keyword>
<dbReference type="InterPro" id="IPR018392">
    <property type="entry name" value="LysM"/>
</dbReference>
<dbReference type="EMBL" id="BAAAZE010000008">
    <property type="protein sequence ID" value="GAA4020734.1"/>
    <property type="molecule type" value="Genomic_DNA"/>
</dbReference>
<evidence type="ECO:0000256" key="1">
    <source>
        <dbReference type="SAM" id="SignalP"/>
    </source>
</evidence>
<dbReference type="RefSeq" id="WP_344762836.1">
    <property type="nucleotide sequence ID" value="NZ_BAAAZE010000008.1"/>
</dbReference>
<evidence type="ECO:0000313" key="3">
    <source>
        <dbReference type="EMBL" id="GAA4020734.1"/>
    </source>
</evidence>
<dbReference type="PANTHER" id="PTHR34700">
    <property type="entry name" value="POTASSIUM BINDING PROTEIN KBP"/>
    <property type="match status" value="1"/>
</dbReference>